<keyword evidence="2" id="KW-1185">Reference proteome</keyword>
<organism evidence="1 2">
    <name type="scientific">Eretmocerus hayati</name>
    <dbReference type="NCBI Taxonomy" id="131215"/>
    <lineage>
        <taxon>Eukaryota</taxon>
        <taxon>Metazoa</taxon>
        <taxon>Ecdysozoa</taxon>
        <taxon>Arthropoda</taxon>
        <taxon>Hexapoda</taxon>
        <taxon>Insecta</taxon>
        <taxon>Pterygota</taxon>
        <taxon>Neoptera</taxon>
        <taxon>Endopterygota</taxon>
        <taxon>Hymenoptera</taxon>
        <taxon>Apocrita</taxon>
        <taxon>Proctotrupomorpha</taxon>
        <taxon>Chalcidoidea</taxon>
        <taxon>Aphelinidae</taxon>
        <taxon>Aphelininae</taxon>
        <taxon>Eretmocerus</taxon>
    </lineage>
</organism>
<evidence type="ECO:0000313" key="2">
    <source>
        <dbReference type="Proteomes" id="UP001239111"/>
    </source>
</evidence>
<evidence type="ECO:0000313" key="1">
    <source>
        <dbReference type="EMBL" id="KAJ8666526.1"/>
    </source>
</evidence>
<accession>A0ACC2N6L1</accession>
<name>A0ACC2N6L1_9HYME</name>
<reference evidence="1" key="1">
    <citation type="submission" date="2023-04" db="EMBL/GenBank/DDBJ databases">
        <title>A chromosome-level genome assembly of the parasitoid wasp Eretmocerus hayati.</title>
        <authorList>
            <person name="Zhong Y."/>
            <person name="Liu S."/>
            <person name="Liu Y."/>
        </authorList>
    </citation>
    <scope>NUCLEOTIDE SEQUENCE</scope>
    <source>
        <strain evidence="1">ZJU_SS_LIU_2023</strain>
    </source>
</reference>
<protein>
    <submittedName>
        <fullName evidence="1">Uncharacterized protein</fullName>
    </submittedName>
</protein>
<sequence>MLNHWGDIIIGFSTHLILKKLTLKIVICKTDVINDSSYIKLPKFIADKAAAMNIDYRNSWKNDCFAWCIMAHLESSDTRFSRHNSMDSYTHYRKILDFKGIDFPTALKDIPSSELNNKIFVNVYQLSKANHIYPVYVTSKEVGKRRHVNLLLSLNGKKSHYCYIRYLSRLLSSQVTSHKGRVFVCNSCFHCFHSQKKLDIHKKNCSNKNLDTIVSPNDENKILKFKNFYEKEAIPCVIYIDTECLLKLCDHKLDGDPHLEVNGIRQDNSYPENEGDPISKHDYPELEKSEIMKNSIQKHEAYSIGSYYHDRYEEDKCFYDKFRGLNCVRKFAERLKEIAIQIQREIEIFPPIHMTEEDEESFLSATVCHICGETFQSSNYEVRDHLHKADGRFRGQHTKRATSIVENSSTFPLSYIISLVMTLSP</sequence>
<comment type="caution">
    <text evidence="1">The sequence shown here is derived from an EMBL/GenBank/DDBJ whole genome shotgun (WGS) entry which is preliminary data.</text>
</comment>
<dbReference type="EMBL" id="CM056744">
    <property type="protein sequence ID" value="KAJ8666526.1"/>
    <property type="molecule type" value="Genomic_DNA"/>
</dbReference>
<dbReference type="Proteomes" id="UP001239111">
    <property type="component" value="Chromosome 4"/>
</dbReference>
<gene>
    <name evidence="1" type="ORF">QAD02_008188</name>
</gene>
<proteinExistence type="predicted"/>